<protein>
    <submittedName>
        <fullName evidence="9">DHA2 family efflux MFS transporter permease subunit</fullName>
    </submittedName>
</protein>
<comment type="subcellular location">
    <subcellularLocation>
        <location evidence="1">Cell membrane</location>
        <topology evidence="1">Multi-pass membrane protein</topology>
    </subcellularLocation>
</comment>
<keyword evidence="3" id="KW-1003">Cell membrane</keyword>
<dbReference type="RefSeq" id="WP_153236068.1">
    <property type="nucleotide sequence ID" value="NZ_WINI01000009.1"/>
</dbReference>
<keyword evidence="5 7" id="KW-1133">Transmembrane helix</keyword>
<feature type="transmembrane region" description="Helical" evidence="7">
    <location>
        <begin position="192"/>
        <end position="212"/>
    </location>
</feature>
<feature type="transmembrane region" description="Helical" evidence="7">
    <location>
        <begin position="104"/>
        <end position="123"/>
    </location>
</feature>
<dbReference type="GO" id="GO:0022857">
    <property type="term" value="F:transmembrane transporter activity"/>
    <property type="evidence" value="ECO:0007669"/>
    <property type="project" value="InterPro"/>
</dbReference>
<evidence type="ECO:0000313" key="10">
    <source>
        <dbReference type="Proteomes" id="UP000451565"/>
    </source>
</evidence>
<feature type="domain" description="Major facilitator superfamily (MFS) profile" evidence="8">
    <location>
        <begin position="39"/>
        <end position="515"/>
    </location>
</feature>
<dbReference type="PANTHER" id="PTHR23501:SF197">
    <property type="entry name" value="COMD"/>
    <property type="match status" value="1"/>
</dbReference>
<feature type="transmembrane region" description="Helical" evidence="7">
    <location>
        <begin position="73"/>
        <end position="92"/>
    </location>
</feature>
<feature type="transmembrane region" description="Helical" evidence="7">
    <location>
        <begin position="328"/>
        <end position="346"/>
    </location>
</feature>
<keyword evidence="4 7" id="KW-0812">Transmembrane</keyword>
<keyword evidence="10" id="KW-1185">Reference proteome</keyword>
<dbReference type="Proteomes" id="UP000451565">
    <property type="component" value="Unassembled WGS sequence"/>
</dbReference>
<dbReference type="PANTHER" id="PTHR23501">
    <property type="entry name" value="MAJOR FACILITATOR SUPERFAMILY"/>
    <property type="match status" value="1"/>
</dbReference>
<proteinExistence type="predicted"/>
<feature type="transmembrane region" description="Helical" evidence="7">
    <location>
        <begin position="38"/>
        <end position="61"/>
    </location>
</feature>
<dbReference type="Gene3D" id="1.20.1720.10">
    <property type="entry name" value="Multidrug resistance protein D"/>
    <property type="match status" value="1"/>
</dbReference>
<gene>
    <name evidence="9" type="ORF">GEV47_17345</name>
</gene>
<dbReference type="Pfam" id="PF07690">
    <property type="entry name" value="MFS_1"/>
    <property type="match status" value="1"/>
</dbReference>
<feature type="transmembrane region" description="Helical" evidence="7">
    <location>
        <begin position="429"/>
        <end position="447"/>
    </location>
</feature>
<evidence type="ECO:0000256" key="6">
    <source>
        <dbReference type="ARBA" id="ARBA00023136"/>
    </source>
</evidence>
<evidence type="ECO:0000256" key="3">
    <source>
        <dbReference type="ARBA" id="ARBA00022475"/>
    </source>
</evidence>
<feature type="transmembrane region" description="Helical" evidence="7">
    <location>
        <begin position="358"/>
        <end position="375"/>
    </location>
</feature>
<dbReference type="CDD" id="cd17502">
    <property type="entry name" value="MFS_Azr1_MDR_like"/>
    <property type="match status" value="1"/>
</dbReference>
<evidence type="ECO:0000256" key="5">
    <source>
        <dbReference type="ARBA" id="ARBA00022989"/>
    </source>
</evidence>
<sequence>MTADTSPGISARIADADTAHAHSHESHDQAQTRPPIRLIFSALLLVMLLAALDQTIVSTALPTIVSDLGGLESLSWVVTAYLLASTIVVPLYGKFGDLFGRKIVLQTAIVLFLLGSALCGMAQNMTQLVALRALQGLGGGGLLVVTMAAIGDIIPPAERGRYQGMFGGVFGLATVVGPLIGGFMVEHLSWRWIFYINLPLGIAALLVIGAVFKPHVVRVKHEIDYMGAAFLASALTCIILFTSQGGTVLPWSSPQLWFTLAIGLVSICGFIYEERQAAEPIIPLHLFKQRTFLLSCLIGFIIGVSLFGSMTFLPLYLQVVKNSTPSEAGMQLLPMMGGLLVTSIISGRIISKIGKYRFFPILGTLLACIAMFLLSTLQNSSPIHVMYLYMGLLGAGLGMVMQVLILAVQNSVEFKHMGVATSGATMFRSIGGSVGVAAFGAMFTQGFHARLEALIQPGTELPHGFSPAIVHQLPDVLRDDYLQAFGGALHAVYLVAGCMIALAFALAWMYEDIPLRKK</sequence>
<dbReference type="InterPro" id="IPR011701">
    <property type="entry name" value="MFS"/>
</dbReference>
<organism evidence="9 10">
    <name type="scientific">Glaciimonas soli</name>
    <dbReference type="NCBI Taxonomy" id="2590999"/>
    <lineage>
        <taxon>Bacteria</taxon>
        <taxon>Pseudomonadati</taxon>
        <taxon>Pseudomonadota</taxon>
        <taxon>Betaproteobacteria</taxon>
        <taxon>Burkholderiales</taxon>
        <taxon>Oxalobacteraceae</taxon>
        <taxon>Glaciimonas</taxon>
    </lineage>
</organism>
<feature type="transmembrane region" description="Helical" evidence="7">
    <location>
        <begin position="224"/>
        <end position="243"/>
    </location>
</feature>
<dbReference type="EMBL" id="WINI01000009">
    <property type="protein sequence ID" value="MQR02444.1"/>
    <property type="molecule type" value="Genomic_DNA"/>
</dbReference>
<dbReference type="PROSITE" id="PS50850">
    <property type="entry name" value="MFS"/>
    <property type="match status" value="1"/>
</dbReference>
<evidence type="ECO:0000256" key="7">
    <source>
        <dbReference type="SAM" id="Phobius"/>
    </source>
</evidence>
<dbReference type="AlphaFoldDB" id="A0A843YXQ3"/>
<evidence type="ECO:0000256" key="2">
    <source>
        <dbReference type="ARBA" id="ARBA00022448"/>
    </source>
</evidence>
<feature type="transmembrane region" description="Helical" evidence="7">
    <location>
        <begin position="387"/>
        <end position="408"/>
    </location>
</feature>
<name>A0A843YXQ3_9BURK</name>
<evidence type="ECO:0000256" key="1">
    <source>
        <dbReference type="ARBA" id="ARBA00004651"/>
    </source>
</evidence>
<feature type="transmembrane region" description="Helical" evidence="7">
    <location>
        <begin position="491"/>
        <end position="510"/>
    </location>
</feature>
<reference evidence="9 10" key="1">
    <citation type="submission" date="2019-10" db="EMBL/GenBank/DDBJ databases">
        <title>Glaciimonas soli sp. nov., a psychrophilic bacterium isolated from the forest soil of a high elevation mountain in Taiwan.</title>
        <authorList>
            <person name="Wang L.-T."/>
            <person name="Shieh W.Y."/>
        </authorList>
    </citation>
    <scope>NUCLEOTIDE SEQUENCE [LARGE SCALE GENOMIC DNA]</scope>
    <source>
        <strain evidence="9 10">GS1</strain>
    </source>
</reference>
<dbReference type="OrthoDB" id="9807274at2"/>
<dbReference type="InterPro" id="IPR004638">
    <property type="entry name" value="EmrB-like"/>
</dbReference>
<feature type="transmembrane region" description="Helical" evidence="7">
    <location>
        <begin position="129"/>
        <end position="150"/>
    </location>
</feature>
<keyword evidence="6 7" id="KW-0472">Membrane</keyword>
<keyword evidence="2" id="KW-0813">Transport</keyword>
<evidence type="ECO:0000259" key="8">
    <source>
        <dbReference type="PROSITE" id="PS50850"/>
    </source>
</evidence>
<comment type="caution">
    <text evidence="9">The sequence shown here is derived from an EMBL/GenBank/DDBJ whole genome shotgun (WGS) entry which is preliminary data.</text>
</comment>
<dbReference type="FunFam" id="1.20.1720.10:FF:000004">
    <property type="entry name" value="EmrB/QacA family drug resistance transporter"/>
    <property type="match status" value="1"/>
</dbReference>
<feature type="transmembrane region" description="Helical" evidence="7">
    <location>
        <begin position="255"/>
        <end position="272"/>
    </location>
</feature>
<dbReference type="NCBIfam" id="TIGR00711">
    <property type="entry name" value="efflux_EmrB"/>
    <property type="match status" value="1"/>
</dbReference>
<dbReference type="InterPro" id="IPR020846">
    <property type="entry name" value="MFS_dom"/>
</dbReference>
<evidence type="ECO:0000256" key="4">
    <source>
        <dbReference type="ARBA" id="ARBA00022692"/>
    </source>
</evidence>
<dbReference type="PRINTS" id="PR01036">
    <property type="entry name" value="TCRTETB"/>
</dbReference>
<evidence type="ECO:0000313" key="9">
    <source>
        <dbReference type="EMBL" id="MQR02444.1"/>
    </source>
</evidence>
<dbReference type="GO" id="GO:0005886">
    <property type="term" value="C:plasma membrane"/>
    <property type="evidence" value="ECO:0007669"/>
    <property type="project" value="UniProtKB-SubCell"/>
</dbReference>
<accession>A0A843YXQ3</accession>
<feature type="transmembrane region" description="Helical" evidence="7">
    <location>
        <begin position="292"/>
        <end position="316"/>
    </location>
</feature>
<dbReference type="Gene3D" id="1.20.1250.20">
    <property type="entry name" value="MFS general substrate transporter like domains"/>
    <property type="match status" value="1"/>
</dbReference>
<feature type="transmembrane region" description="Helical" evidence="7">
    <location>
        <begin position="162"/>
        <end position="180"/>
    </location>
</feature>
<dbReference type="SUPFAM" id="SSF103473">
    <property type="entry name" value="MFS general substrate transporter"/>
    <property type="match status" value="1"/>
</dbReference>
<dbReference type="InterPro" id="IPR036259">
    <property type="entry name" value="MFS_trans_sf"/>
</dbReference>